<dbReference type="STRING" id="419015.HMPREF3214_01477"/>
<dbReference type="HOGENOM" id="CLU_3131555_0_0_11"/>
<dbReference type="Proteomes" id="UP000016519">
    <property type="component" value="Unassembled WGS sequence"/>
</dbReference>
<accession>U1SLB2</accession>
<dbReference type="AlphaFoldDB" id="U1SLB2"/>
<comment type="caution">
    <text evidence="1">The sequence shown here is derived from an EMBL/GenBank/DDBJ whole genome shotgun (WGS) entry which is preliminary data.</text>
</comment>
<evidence type="ECO:0000313" key="2">
    <source>
        <dbReference type="Proteomes" id="UP000016519"/>
    </source>
</evidence>
<proteinExistence type="predicted"/>
<sequence length="49" mass="5685">MVRIQLALLQLVIARCKAAICSWLCVFLMTVCKATQCAKRMHDVYEQKR</sequence>
<reference evidence="1 2" key="1">
    <citation type="submission" date="2013-08" db="EMBL/GenBank/DDBJ databases">
        <authorList>
            <person name="Weinstock G."/>
            <person name="Sodergren E."/>
            <person name="Wylie T."/>
            <person name="Fulton L."/>
            <person name="Fulton R."/>
            <person name="Fronick C."/>
            <person name="O'Laughlin M."/>
            <person name="Godfrey J."/>
            <person name="Miner T."/>
            <person name="Herter B."/>
            <person name="Appelbaum E."/>
            <person name="Cordes M."/>
            <person name="Lek S."/>
            <person name="Wollam A."/>
            <person name="Pepin K.H."/>
            <person name="Palsikar V.B."/>
            <person name="Mitreva M."/>
            <person name="Wilson R.K."/>
        </authorList>
    </citation>
    <scope>NUCLEOTIDE SEQUENCE [LARGE SCALE GENOMIC DNA]</scope>
    <source>
        <strain evidence="1 2">F0580</strain>
    </source>
</reference>
<evidence type="ECO:0000313" key="1">
    <source>
        <dbReference type="EMBL" id="ERH31442.1"/>
    </source>
</evidence>
<gene>
    <name evidence="1" type="ORF">HMPREF9244_00477</name>
</gene>
<protein>
    <submittedName>
        <fullName evidence="1">Uncharacterized protein</fullName>
    </submittedName>
</protein>
<keyword evidence="2" id="KW-1185">Reference proteome</keyword>
<organism evidence="1 2">
    <name type="scientific">Alloscardovia omnicolens F0580</name>
    <dbReference type="NCBI Taxonomy" id="1321816"/>
    <lineage>
        <taxon>Bacteria</taxon>
        <taxon>Bacillati</taxon>
        <taxon>Actinomycetota</taxon>
        <taxon>Actinomycetes</taxon>
        <taxon>Bifidobacteriales</taxon>
        <taxon>Bifidobacteriaceae</taxon>
        <taxon>Alloscardovia</taxon>
    </lineage>
</organism>
<name>U1SLB2_9BIFI</name>
<dbReference type="EMBL" id="AWSI01000013">
    <property type="protein sequence ID" value="ERH31442.1"/>
    <property type="molecule type" value="Genomic_DNA"/>
</dbReference>